<evidence type="ECO:0000256" key="1">
    <source>
        <dbReference type="SAM" id="MobiDB-lite"/>
    </source>
</evidence>
<evidence type="ECO:0000259" key="2">
    <source>
        <dbReference type="Pfam" id="PF13403"/>
    </source>
</evidence>
<protein>
    <submittedName>
        <fullName evidence="3">Hint domain-containing protein</fullName>
    </submittedName>
</protein>
<dbReference type="EMBL" id="FOZM01000001">
    <property type="protein sequence ID" value="SFS03812.1"/>
    <property type="molecule type" value="Genomic_DNA"/>
</dbReference>
<feature type="region of interest" description="Disordered" evidence="1">
    <location>
        <begin position="1"/>
        <end position="35"/>
    </location>
</feature>
<dbReference type="STRING" id="1123755.SAMN05444714_0607"/>
<feature type="domain" description="Hedgehog/Intein (Hint)" evidence="2">
    <location>
        <begin position="72"/>
        <end position="215"/>
    </location>
</feature>
<dbReference type="Pfam" id="PF13403">
    <property type="entry name" value="Hint_2"/>
    <property type="match status" value="1"/>
</dbReference>
<reference evidence="3 4" key="1">
    <citation type="submission" date="2016-10" db="EMBL/GenBank/DDBJ databases">
        <authorList>
            <person name="de Groot N.N."/>
        </authorList>
    </citation>
    <scope>NUCLEOTIDE SEQUENCE [LARGE SCALE GENOMIC DNA]</scope>
    <source>
        <strain evidence="3 4">DSM 29433</strain>
    </source>
</reference>
<accession>A0A1I6LKK3</accession>
<evidence type="ECO:0000313" key="4">
    <source>
        <dbReference type="Proteomes" id="UP000198926"/>
    </source>
</evidence>
<sequence>METSRNSIFSDSYLKPARPPSPRPQQNETPQNKLDKRKFDILYLDRAGHVCEQSLMAAAHPAFEQVFSVIKQGSLVQSEHGLVSVEDVYPGDRLRMSDGNFEVVQWRGGITINPQDIAANAPSAELTRITADALGYNRPSPDLVLGYGARILHRAAGIRRVSGSDAAFIPASDFIDGDTMIALRPATNMTLFQFGFHGQRSLEVNGVPVETLHPGSAFNLGLRGDSLRSFLALFPHKTSFEDFGMLHVPRLRLRDLDLLG</sequence>
<organism evidence="3 4">
    <name type="scientific">Yoonia litorea</name>
    <dbReference type="NCBI Taxonomy" id="1123755"/>
    <lineage>
        <taxon>Bacteria</taxon>
        <taxon>Pseudomonadati</taxon>
        <taxon>Pseudomonadota</taxon>
        <taxon>Alphaproteobacteria</taxon>
        <taxon>Rhodobacterales</taxon>
        <taxon>Paracoccaceae</taxon>
        <taxon>Yoonia</taxon>
    </lineage>
</organism>
<name>A0A1I6LKK3_9RHOB</name>
<dbReference type="AlphaFoldDB" id="A0A1I6LKK3"/>
<gene>
    <name evidence="3" type="ORF">SAMN05444714_0607</name>
</gene>
<keyword evidence="4" id="KW-1185">Reference proteome</keyword>
<dbReference type="Proteomes" id="UP000198926">
    <property type="component" value="Unassembled WGS sequence"/>
</dbReference>
<evidence type="ECO:0000313" key="3">
    <source>
        <dbReference type="EMBL" id="SFS03812.1"/>
    </source>
</evidence>
<feature type="compositionally biased region" description="Polar residues" evidence="1">
    <location>
        <begin position="1"/>
        <end position="10"/>
    </location>
</feature>
<dbReference type="OrthoDB" id="6305173at2"/>
<dbReference type="InterPro" id="IPR028992">
    <property type="entry name" value="Hedgehog/Intein_dom"/>
</dbReference>
<proteinExistence type="predicted"/>